<dbReference type="EMBL" id="CM017695">
    <property type="protein sequence ID" value="TYH05213.1"/>
    <property type="molecule type" value="Genomic_DNA"/>
</dbReference>
<sequence>MTNASNILETGKEELSTQVARYEKRLDKLRNIYERDVKNKNKKIEDFKQQVAKLYKKLSDEVDKVNPPVVESAYLTIHVAWSLGCATAWSRTKKVLLSFQYHPLSSP</sequence>
<accession>A0A5D2FIG0</accession>
<dbReference type="Proteomes" id="UP000323506">
    <property type="component" value="Chromosome A08"/>
</dbReference>
<evidence type="ECO:0000256" key="1">
    <source>
        <dbReference type="SAM" id="Coils"/>
    </source>
</evidence>
<feature type="coiled-coil region" evidence="1">
    <location>
        <begin position="12"/>
        <end position="57"/>
    </location>
</feature>
<keyword evidence="1" id="KW-0175">Coiled coil</keyword>
<evidence type="ECO:0000313" key="2">
    <source>
        <dbReference type="EMBL" id="TYH05213.1"/>
    </source>
</evidence>
<protein>
    <submittedName>
        <fullName evidence="2">Uncharacterized protein</fullName>
    </submittedName>
</protein>
<proteinExistence type="predicted"/>
<dbReference type="AlphaFoldDB" id="A0A5D2FIG0"/>
<organism evidence="2 3">
    <name type="scientific">Gossypium darwinii</name>
    <name type="common">Darwin's cotton</name>
    <name type="synonym">Gossypium barbadense var. darwinii</name>
    <dbReference type="NCBI Taxonomy" id="34276"/>
    <lineage>
        <taxon>Eukaryota</taxon>
        <taxon>Viridiplantae</taxon>
        <taxon>Streptophyta</taxon>
        <taxon>Embryophyta</taxon>
        <taxon>Tracheophyta</taxon>
        <taxon>Spermatophyta</taxon>
        <taxon>Magnoliopsida</taxon>
        <taxon>eudicotyledons</taxon>
        <taxon>Gunneridae</taxon>
        <taxon>Pentapetalae</taxon>
        <taxon>rosids</taxon>
        <taxon>malvids</taxon>
        <taxon>Malvales</taxon>
        <taxon>Malvaceae</taxon>
        <taxon>Malvoideae</taxon>
        <taxon>Gossypium</taxon>
    </lineage>
</organism>
<name>A0A5D2FIG0_GOSDA</name>
<gene>
    <name evidence="2" type="ORF">ES288_A08G065700v1</name>
</gene>
<keyword evidence="3" id="KW-1185">Reference proteome</keyword>
<evidence type="ECO:0000313" key="3">
    <source>
        <dbReference type="Proteomes" id="UP000323506"/>
    </source>
</evidence>
<reference evidence="2 3" key="1">
    <citation type="submission" date="2019-06" db="EMBL/GenBank/DDBJ databases">
        <title>WGS assembly of Gossypium darwinii.</title>
        <authorList>
            <person name="Chen Z.J."/>
            <person name="Sreedasyam A."/>
            <person name="Ando A."/>
            <person name="Song Q."/>
            <person name="De L."/>
            <person name="Hulse-Kemp A."/>
            <person name="Ding M."/>
            <person name="Ye W."/>
            <person name="Kirkbride R."/>
            <person name="Jenkins J."/>
            <person name="Plott C."/>
            <person name="Lovell J."/>
            <person name="Lin Y.-M."/>
            <person name="Vaughn R."/>
            <person name="Liu B."/>
            <person name="Li W."/>
            <person name="Simpson S."/>
            <person name="Scheffler B."/>
            <person name="Saski C."/>
            <person name="Grover C."/>
            <person name="Hu G."/>
            <person name="Conover J."/>
            <person name="Carlson J."/>
            <person name="Shu S."/>
            <person name="Boston L."/>
            <person name="Williams M."/>
            <person name="Peterson D."/>
            <person name="Mcgee K."/>
            <person name="Jones D."/>
            <person name="Wendel J."/>
            <person name="Stelly D."/>
            <person name="Grimwood J."/>
            <person name="Schmutz J."/>
        </authorList>
    </citation>
    <scope>NUCLEOTIDE SEQUENCE [LARGE SCALE GENOMIC DNA]</scope>
    <source>
        <strain evidence="2">1808015.09</strain>
    </source>
</reference>